<evidence type="ECO:0000313" key="9">
    <source>
        <dbReference type="Proteomes" id="UP000286482"/>
    </source>
</evidence>
<dbReference type="InterPro" id="IPR051795">
    <property type="entry name" value="Glycosyl_Hydrlase_43"/>
</dbReference>
<proteinExistence type="inferred from homology"/>
<feature type="site" description="Important for catalytic activity, responsible for pKa modulation of the active site Glu and correct orientation of both the proton donor and substrate" evidence="5">
    <location>
        <position position="129"/>
    </location>
</feature>
<dbReference type="PANTHER" id="PTHR42812:SF12">
    <property type="entry name" value="BETA-XYLOSIDASE-RELATED"/>
    <property type="match status" value="1"/>
</dbReference>
<organism evidence="8 9">
    <name type="scientific">Alginatibacterium sediminis</name>
    <dbReference type="NCBI Taxonomy" id="2164068"/>
    <lineage>
        <taxon>Bacteria</taxon>
        <taxon>Pseudomonadati</taxon>
        <taxon>Pseudomonadota</taxon>
        <taxon>Gammaproteobacteria</taxon>
        <taxon>Alteromonadales</taxon>
        <taxon>Alteromonadaceae</taxon>
        <taxon>Alginatibacterium</taxon>
    </lineage>
</organism>
<gene>
    <name evidence="8" type="ORF">DBZ36_14350</name>
</gene>
<dbReference type="GO" id="GO:0005975">
    <property type="term" value="P:carbohydrate metabolic process"/>
    <property type="evidence" value="ECO:0007669"/>
    <property type="project" value="InterPro"/>
</dbReference>
<dbReference type="AlphaFoldDB" id="A0A420E7W6"/>
<feature type="domain" description="Beta-xylosidase C-terminal Concanavalin A-like" evidence="7">
    <location>
        <begin position="335"/>
        <end position="532"/>
    </location>
</feature>
<dbReference type="Pfam" id="PF04616">
    <property type="entry name" value="Glyco_hydro_43"/>
    <property type="match status" value="1"/>
</dbReference>
<reference evidence="8 9" key="1">
    <citation type="submission" date="2018-09" db="EMBL/GenBank/DDBJ databases">
        <authorList>
            <person name="Wang Z."/>
        </authorList>
    </citation>
    <scope>NUCLEOTIDE SEQUENCE [LARGE SCALE GENOMIC DNA]</scope>
    <source>
        <strain evidence="8 9">ALS 81</strain>
    </source>
</reference>
<feature type="active site" description="Proton acceptor" evidence="4">
    <location>
        <position position="15"/>
    </location>
</feature>
<dbReference type="GO" id="GO:0004553">
    <property type="term" value="F:hydrolase activity, hydrolyzing O-glycosyl compounds"/>
    <property type="evidence" value="ECO:0007669"/>
    <property type="project" value="InterPro"/>
</dbReference>
<evidence type="ECO:0000259" key="7">
    <source>
        <dbReference type="Pfam" id="PF17851"/>
    </source>
</evidence>
<dbReference type="InterPro" id="IPR023296">
    <property type="entry name" value="Glyco_hydro_beta-prop_sf"/>
</dbReference>
<name>A0A420E7W6_9ALTE</name>
<dbReference type="Pfam" id="PF17851">
    <property type="entry name" value="GH43_C2"/>
    <property type="match status" value="1"/>
</dbReference>
<dbReference type="Proteomes" id="UP000286482">
    <property type="component" value="Unassembled WGS sequence"/>
</dbReference>
<protein>
    <submittedName>
        <fullName evidence="8">Glycoside hydrolase family 43 protein</fullName>
    </submittedName>
</protein>
<evidence type="ECO:0000256" key="1">
    <source>
        <dbReference type="ARBA" id="ARBA00009865"/>
    </source>
</evidence>
<evidence type="ECO:0000256" key="6">
    <source>
        <dbReference type="RuleBase" id="RU361187"/>
    </source>
</evidence>
<feature type="active site" description="Proton donor" evidence="4">
    <location>
        <position position="188"/>
    </location>
</feature>
<dbReference type="InterPro" id="IPR006710">
    <property type="entry name" value="Glyco_hydro_43"/>
</dbReference>
<evidence type="ECO:0000256" key="4">
    <source>
        <dbReference type="PIRSR" id="PIRSR606710-1"/>
    </source>
</evidence>
<keyword evidence="9" id="KW-1185">Reference proteome</keyword>
<evidence type="ECO:0000256" key="5">
    <source>
        <dbReference type="PIRSR" id="PIRSR606710-2"/>
    </source>
</evidence>
<evidence type="ECO:0000256" key="3">
    <source>
        <dbReference type="ARBA" id="ARBA00023295"/>
    </source>
</evidence>
<dbReference type="SUPFAM" id="SSF75005">
    <property type="entry name" value="Arabinanase/levansucrase/invertase"/>
    <property type="match status" value="1"/>
</dbReference>
<dbReference type="CDD" id="cd09000">
    <property type="entry name" value="GH43_SXA-like"/>
    <property type="match status" value="1"/>
</dbReference>
<dbReference type="InterPro" id="IPR013320">
    <property type="entry name" value="ConA-like_dom_sf"/>
</dbReference>
<dbReference type="OrthoDB" id="9801455at2"/>
<accession>A0A420E7W6</accession>
<sequence length="536" mass="60884">MNTIENPIIPGFNPDPSIVRVGDDYYIATSTFEWFPGVQIHQSRDLVHWKLCTHALVDQQHLNMLGMDNSEGVYAPALSYSDGQFWLCFSNVHSCRGGSWMATPCFVVSAPSISGPWSLPVSIGNYGFDPSLFHDDDGKKYMLNMLWDGRQGKNKFGGIVLQEFDVSTGKLCGPVKTIFTGTKLGCTEGPQILKKDNFYYLVTAEGGTSLDHAVTVCRSHSIWGPYELHPQNPILSSRFQEDAPLQRAGHGFFVKTQGGQWYMTHLCSRQIRDPEQGLYGPKYGNGRSILGRESAIQAIEWRDDWPWLKGGGTVPFEQVKGPDLPTHIWPARPNRDDFDQPQLDINFASLREAVNPSWLSLTERPGYLRLKGRQYLYSRYQQSLIARRWQSFNASAQTAIEFKPTHFMQMAGLVVYYSRKDHYFLKQTLSDEGETALQICQFIGGKYDEHELVLLPSCERIHLKVDLKQQWYQFSYSLDSNYWVAIGPRLNSTALSDEAGNDVFRFTGSFVGLFACDLTGQNLHADFDYFEYLQEP</sequence>
<keyword evidence="2 6" id="KW-0378">Hydrolase</keyword>
<dbReference type="SUPFAM" id="SSF49899">
    <property type="entry name" value="Concanavalin A-like lectins/glucanases"/>
    <property type="match status" value="1"/>
</dbReference>
<dbReference type="Gene3D" id="2.115.10.20">
    <property type="entry name" value="Glycosyl hydrolase domain, family 43"/>
    <property type="match status" value="1"/>
</dbReference>
<evidence type="ECO:0000256" key="2">
    <source>
        <dbReference type="ARBA" id="ARBA00022801"/>
    </source>
</evidence>
<keyword evidence="3 6" id="KW-0326">Glycosidase</keyword>
<dbReference type="RefSeq" id="WP_120355652.1">
    <property type="nucleotide sequence ID" value="NZ_RAQO01000008.1"/>
</dbReference>
<evidence type="ECO:0000313" key="8">
    <source>
        <dbReference type="EMBL" id="RKF15566.1"/>
    </source>
</evidence>
<comment type="similarity">
    <text evidence="1 6">Belongs to the glycosyl hydrolase 43 family.</text>
</comment>
<comment type="caution">
    <text evidence="8">The sequence shown here is derived from an EMBL/GenBank/DDBJ whole genome shotgun (WGS) entry which is preliminary data.</text>
</comment>
<dbReference type="PANTHER" id="PTHR42812">
    <property type="entry name" value="BETA-XYLOSIDASE"/>
    <property type="match status" value="1"/>
</dbReference>
<dbReference type="EMBL" id="RAQO01000008">
    <property type="protein sequence ID" value="RKF15566.1"/>
    <property type="molecule type" value="Genomic_DNA"/>
</dbReference>
<dbReference type="InterPro" id="IPR041542">
    <property type="entry name" value="GH43_C2"/>
</dbReference>
<dbReference type="Gene3D" id="2.60.120.200">
    <property type="match status" value="1"/>
</dbReference>